<evidence type="ECO:0000256" key="1">
    <source>
        <dbReference type="ARBA" id="ARBA00001947"/>
    </source>
</evidence>
<dbReference type="Gene3D" id="3.20.20.140">
    <property type="entry name" value="Metal-dependent hydrolases"/>
    <property type="match status" value="1"/>
</dbReference>
<gene>
    <name evidence="7" type="ORF">A2W14_06065</name>
</gene>
<evidence type="ECO:0000256" key="3">
    <source>
        <dbReference type="ARBA" id="ARBA00010286"/>
    </source>
</evidence>
<accession>A0A1F5YV91</accession>
<dbReference type="PANTHER" id="PTHR43668:SF2">
    <property type="entry name" value="ALLANTOINASE"/>
    <property type="match status" value="1"/>
</dbReference>
<dbReference type="STRING" id="1798371.A2W14_06065"/>
<dbReference type="EMBL" id="MFJA01000010">
    <property type="protein sequence ID" value="OGG03993.1"/>
    <property type="molecule type" value="Genomic_DNA"/>
</dbReference>
<protein>
    <recommendedName>
        <fullName evidence="6">Amidohydrolase-related domain-containing protein</fullName>
    </recommendedName>
</protein>
<evidence type="ECO:0000256" key="5">
    <source>
        <dbReference type="ARBA" id="ARBA00022801"/>
    </source>
</evidence>
<proteinExistence type="inferred from homology"/>
<dbReference type="InterPro" id="IPR011059">
    <property type="entry name" value="Metal-dep_hydrolase_composite"/>
</dbReference>
<dbReference type="GO" id="GO:0006145">
    <property type="term" value="P:purine nucleobase catabolic process"/>
    <property type="evidence" value="ECO:0007669"/>
    <property type="project" value="TreeGrafter"/>
</dbReference>
<evidence type="ECO:0000256" key="2">
    <source>
        <dbReference type="ARBA" id="ARBA00002368"/>
    </source>
</evidence>
<evidence type="ECO:0000256" key="4">
    <source>
        <dbReference type="ARBA" id="ARBA00022723"/>
    </source>
</evidence>
<name>A0A1F5YV91_9BACT</name>
<dbReference type="GO" id="GO:0046872">
    <property type="term" value="F:metal ion binding"/>
    <property type="evidence" value="ECO:0007669"/>
    <property type="project" value="UniProtKB-KW"/>
</dbReference>
<feature type="domain" description="Amidohydrolase-related" evidence="6">
    <location>
        <begin position="6"/>
        <end position="78"/>
    </location>
</feature>
<evidence type="ECO:0000313" key="8">
    <source>
        <dbReference type="Proteomes" id="UP000176665"/>
    </source>
</evidence>
<dbReference type="GO" id="GO:0005737">
    <property type="term" value="C:cytoplasm"/>
    <property type="evidence" value="ECO:0007669"/>
    <property type="project" value="TreeGrafter"/>
</dbReference>
<comment type="function">
    <text evidence="2">Catalyzes the reversible cyclization of carbamoyl aspartate to dihydroorotate.</text>
</comment>
<dbReference type="InterPro" id="IPR002195">
    <property type="entry name" value="Dihydroorotase_CS"/>
</dbReference>
<dbReference type="SUPFAM" id="SSF51556">
    <property type="entry name" value="Metallo-dependent hydrolases"/>
    <property type="match status" value="1"/>
</dbReference>
<organism evidence="7 8">
    <name type="scientific">Candidatus Gottesmanbacteria bacterium RBG_16_37_8</name>
    <dbReference type="NCBI Taxonomy" id="1798371"/>
    <lineage>
        <taxon>Bacteria</taxon>
        <taxon>Candidatus Gottesmaniibacteriota</taxon>
    </lineage>
</organism>
<comment type="caution">
    <text evidence="7">The sequence shown here is derived from an EMBL/GenBank/DDBJ whole genome shotgun (WGS) entry which is preliminary data.</text>
</comment>
<comment type="cofactor">
    <cofactor evidence="1">
        <name>Zn(2+)</name>
        <dbReference type="ChEBI" id="CHEBI:29105"/>
    </cofactor>
</comment>
<sequence length="345" mass="38607">MKLLRLPGLIDIHVHLRDPGEIQKEDFYTGTLSALAGGVTTVFDMPNNIVPIFSRKSLLEKLSVAKSKAVCDFGLYFGSIGDNISEFEKAAADVIGLKVYLSLTTGKYVLGDEDKLKIIFQNWPKQKIIVFHAERDRIDLVIRLMEKYGNKVHITHVTTKDGLEKIIAAKSDNLPLTCDVTPHHLFLTDTSGVIVKPALSTKKDQDFLWNNLKSIDCLVSDHAPHTISEKKSDKPPSGVPGVETMLPLMLTEVKKGRLSVNELIRLTSTSPRKIFNLPQDDSAYIEVDTAEEYIIENKSLFTKCAWSPYAGWQVAGRVKKVYLHRKLAFENGKLLVSQGFGNYLH</sequence>
<keyword evidence="4" id="KW-0479">Metal-binding</keyword>
<dbReference type="GO" id="GO:0004038">
    <property type="term" value="F:allantoinase activity"/>
    <property type="evidence" value="ECO:0007669"/>
    <property type="project" value="TreeGrafter"/>
</dbReference>
<dbReference type="Proteomes" id="UP000176665">
    <property type="component" value="Unassembled WGS sequence"/>
</dbReference>
<dbReference type="Pfam" id="PF01979">
    <property type="entry name" value="Amidohydro_1"/>
    <property type="match status" value="1"/>
</dbReference>
<reference evidence="7 8" key="1">
    <citation type="journal article" date="2016" name="Nat. Commun.">
        <title>Thousands of microbial genomes shed light on interconnected biogeochemical processes in an aquifer system.</title>
        <authorList>
            <person name="Anantharaman K."/>
            <person name="Brown C.T."/>
            <person name="Hug L.A."/>
            <person name="Sharon I."/>
            <person name="Castelle C.J."/>
            <person name="Probst A.J."/>
            <person name="Thomas B.C."/>
            <person name="Singh A."/>
            <person name="Wilkins M.J."/>
            <person name="Karaoz U."/>
            <person name="Brodie E.L."/>
            <person name="Williams K.H."/>
            <person name="Hubbard S.S."/>
            <person name="Banfield J.F."/>
        </authorList>
    </citation>
    <scope>NUCLEOTIDE SEQUENCE [LARGE SCALE GENOMIC DNA]</scope>
</reference>
<dbReference type="PANTHER" id="PTHR43668">
    <property type="entry name" value="ALLANTOINASE"/>
    <property type="match status" value="1"/>
</dbReference>
<dbReference type="InterPro" id="IPR032466">
    <property type="entry name" value="Metal_Hydrolase"/>
</dbReference>
<dbReference type="SUPFAM" id="SSF51338">
    <property type="entry name" value="Composite domain of metallo-dependent hydrolases"/>
    <property type="match status" value="1"/>
</dbReference>
<dbReference type="InterPro" id="IPR050138">
    <property type="entry name" value="DHOase/Allantoinase_Hydrolase"/>
</dbReference>
<dbReference type="AlphaFoldDB" id="A0A1F5YV91"/>
<dbReference type="FunFam" id="3.20.20.140:FF:000036">
    <property type="entry name" value="Carbamoyl-phosphate synthase large chain"/>
    <property type="match status" value="1"/>
</dbReference>
<evidence type="ECO:0000313" key="7">
    <source>
        <dbReference type="EMBL" id="OGG03993.1"/>
    </source>
</evidence>
<keyword evidence="5" id="KW-0378">Hydrolase</keyword>
<dbReference type="PROSITE" id="PS00483">
    <property type="entry name" value="DIHYDROOROTASE_2"/>
    <property type="match status" value="1"/>
</dbReference>
<evidence type="ECO:0000259" key="6">
    <source>
        <dbReference type="Pfam" id="PF01979"/>
    </source>
</evidence>
<dbReference type="PROSITE" id="PS00482">
    <property type="entry name" value="DIHYDROOROTASE_1"/>
    <property type="match status" value="1"/>
</dbReference>
<dbReference type="InterPro" id="IPR006680">
    <property type="entry name" value="Amidohydro-rel"/>
</dbReference>
<comment type="similarity">
    <text evidence="3">Belongs to the metallo-dependent hydrolases superfamily. DHOase family. Class I DHOase subfamily.</text>
</comment>